<protein>
    <submittedName>
        <fullName evidence="5">Endonuclease/exonuclease/phosphatase family protein</fullName>
    </submittedName>
</protein>
<evidence type="ECO:0000256" key="1">
    <source>
        <dbReference type="ARBA" id="ARBA00022729"/>
    </source>
</evidence>
<organism evidence="5 6">
    <name type="scientific">Bacteroides gallinaceum</name>
    <dbReference type="NCBI Taxonomy" id="1462571"/>
    <lineage>
        <taxon>Bacteria</taxon>
        <taxon>Pseudomonadati</taxon>
        <taxon>Bacteroidota</taxon>
        <taxon>Bacteroidia</taxon>
        <taxon>Bacteroidales</taxon>
        <taxon>Bacteroidaceae</taxon>
        <taxon>Bacteroides</taxon>
    </lineage>
</organism>
<feature type="domain" description="LamG-like jellyroll fold" evidence="4">
    <location>
        <begin position="46"/>
        <end position="167"/>
    </location>
</feature>
<keyword evidence="6" id="KW-1185">Reference proteome</keyword>
<dbReference type="Gene3D" id="3.60.10.10">
    <property type="entry name" value="Endonuclease/exonuclease/phosphatase"/>
    <property type="match status" value="1"/>
</dbReference>
<evidence type="ECO:0000259" key="4">
    <source>
        <dbReference type="SMART" id="SM00560"/>
    </source>
</evidence>
<evidence type="ECO:0000313" key="6">
    <source>
        <dbReference type="Proteomes" id="UP001169458"/>
    </source>
</evidence>
<keyword evidence="5" id="KW-0255">Endonuclease</keyword>
<evidence type="ECO:0000256" key="2">
    <source>
        <dbReference type="ARBA" id="ARBA00023157"/>
    </source>
</evidence>
<dbReference type="RefSeq" id="WP_289561058.1">
    <property type="nucleotide sequence ID" value="NZ_JAUDEN010000032.1"/>
</dbReference>
<reference evidence="6" key="2">
    <citation type="submission" date="2023-07" db="EMBL/GenBank/DDBJ databases">
        <title>Identification and characterization of horizontal gene transfer across gut microbiota members of farm animals based on homology search.</title>
        <authorList>
            <person name="Schwarzerova J."/>
            <person name="Nykrynova M."/>
            <person name="Jureckova K."/>
            <person name="Cejkova D."/>
            <person name="Rychlik I."/>
        </authorList>
    </citation>
    <scope>NUCLEOTIDE SEQUENCE [LARGE SCALE GENOMIC DNA]</scope>
    <source>
        <strain evidence="6">109_WCHN</strain>
    </source>
</reference>
<reference evidence="5 6" key="1">
    <citation type="submission" date="2023-06" db="EMBL/GenBank/DDBJ databases">
        <authorList>
            <person name="Zeman M."/>
            <person name="Kubasova T."/>
            <person name="Jahodarova E."/>
            <person name="Nykrynova M."/>
            <person name="Rychlik I."/>
        </authorList>
    </citation>
    <scope>NUCLEOTIDE SEQUENCE [LARGE SCALE GENOMIC DNA]</scope>
    <source>
        <strain evidence="5 6">109_WCHN</strain>
    </source>
</reference>
<dbReference type="InterPro" id="IPR036691">
    <property type="entry name" value="Endo/exonu/phosph_ase_sf"/>
</dbReference>
<comment type="caution">
    <text evidence="5">The sequence shown here is derived from an EMBL/GenBank/DDBJ whole genome shotgun (WGS) entry which is preliminary data.</text>
</comment>
<dbReference type="InterPro" id="IPR005135">
    <property type="entry name" value="Endo/exonuclease/phosphatase"/>
</dbReference>
<dbReference type="Proteomes" id="UP001169458">
    <property type="component" value="Unassembled WGS sequence"/>
</dbReference>
<feature type="chain" id="PRO_5045172719" evidence="3">
    <location>
        <begin position="20"/>
        <end position="673"/>
    </location>
</feature>
<dbReference type="SMART" id="SM00560">
    <property type="entry name" value="LamGL"/>
    <property type="match status" value="1"/>
</dbReference>
<proteinExistence type="predicted"/>
<dbReference type="Pfam" id="PF14873">
    <property type="entry name" value="BNR_assoc_N"/>
    <property type="match status" value="1"/>
</dbReference>
<keyword evidence="5" id="KW-0378">Hydrolase</keyword>
<dbReference type="InterPro" id="IPR013320">
    <property type="entry name" value="ConA-like_dom_sf"/>
</dbReference>
<dbReference type="GO" id="GO:0004519">
    <property type="term" value="F:endonuclease activity"/>
    <property type="evidence" value="ECO:0007669"/>
    <property type="project" value="UniProtKB-KW"/>
</dbReference>
<dbReference type="Pfam" id="PF13385">
    <property type="entry name" value="Laminin_G_3"/>
    <property type="match status" value="1"/>
</dbReference>
<dbReference type="InterPro" id="IPR029456">
    <property type="entry name" value="Sialidase_N"/>
</dbReference>
<dbReference type="PANTHER" id="PTHR41349">
    <property type="match status" value="1"/>
</dbReference>
<accession>A0ABT7VIR3</accession>
<dbReference type="SUPFAM" id="SSF56219">
    <property type="entry name" value="DNase I-like"/>
    <property type="match status" value="1"/>
</dbReference>
<feature type="signal peptide" evidence="3">
    <location>
        <begin position="1"/>
        <end position="19"/>
    </location>
</feature>
<dbReference type="Pfam" id="PF03372">
    <property type="entry name" value="Exo_endo_phos"/>
    <property type="match status" value="1"/>
</dbReference>
<sequence>MKTILSAILLNLLGIHAYAQINWAVCLDGKDNNLRIGMDSICKCWTLEAWIKPDMDEWKKQEVIIGGGEYSRLNSLDYLPLVIDNGRICNVGAGLYGGEVPKGKWTYVAAVCDGTHVILYVDGKETARKDTATTILPGSIGINESAESAFGGCMDEVRIWTAALTEKELQQWMYRPLTARHDKFPYLKGYYNFDDFSDDLSLNRAGEGRMSFHLRNGRLKQYGNAPLAYAVKNDNPLFHAEYHAQQLFKVVSIPSEWDADKGSRDFQLLKLRIEAQGEKSPLRVEELTLDFGLCSVIEDIEKIHVYYAGSKPRSGIRHKLTDKDIVPRSGKLHIRLTDKEHTLLKHGTNYLLITADISPQAAQGNRLGATALSVRMGRKTITPVQAKDCLPIWVTKDSQSDVHILKVLQWNIWHGGNHLGKEGRERIIDLIKASHADVVTMQEAYGSQEMIAQGIGFHMQTASADDNLSLYSRYPIRKIPTKSTFFSNPAVLTMPNGREVYVNACWLRYAYRPEYTCSYANYGMDPRQWAAEDSILGMEDMKRLLINDCYPYLTSSMPAIIGGDFNAGSHLDWTRKAASLHFGYAAEDLPISRYMYEEGFKDSFRVLHPDELERGEGTYAVIFGQSQTSRIDFIYGKGNNLLPLSSKIIRTMPEIDDVWPGDHAAVLTTYEIK</sequence>
<dbReference type="InterPro" id="IPR006558">
    <property type="entry name" value="LamG-like"/>
</dbReference>
<keyword evidence="5" id="KW-0540">Nuclease</keyword>
<keyword evidence="1 3" id="KW-0732">Signal</keyword>
<keyword evidence="2" id="KW-1015">Disulfide bond</keyword>
<evidence type="ECO:0000313" key="5">
    <source>
        <dbReference type="EMBL" id="MDM8326194.1"/>
    </source>
</evidence>
<dbReference type="PANTHER" id="PTHR41349:SF1">
    <property type="entry name" value="PROTEIN CBG08683"/>
    <property type="match status" value="1"/>
</dbReference>
<name>A0ABT7VIR3_9BACE</name>
<dbReference type="Gene3D" id="2.60.120.200">
    <property type="match status" value="1"/>
</dbReference>
<gene>
    <name evidence="5" type="ORF">QUW60_13315</name>
</gene>
<dbReference type="EMBL" id="JAUDEN010000032">
    <property type="protein sequence ID" value="MDM8326194.1"/>
    <property type="molecule type" value="Genomic_DNA"/>
</dbReference>
<dbReference type="SUPFAM" id="SSF49899">
    <property type="entry name" value="Concanavalin A-like lectins/glucanases"/>
    <property type="match status" value="1"/>
</dbReference>
<evidence type="ECO:0000256" key="3">
    <source>
        <dbReference type="SAM" id="SignalP"/>
    </source>
</evidence>